<keyword evidence="7" id="KW-1185">Reference proteome</keyword>
<dbReference type="InterPro" id="IPR003819">
    <property type="entry name" value="TauD/TfdA-like"/>
</dbReference>
<proteinExistence type="inferred from homology"/>
<dbReference type="EMBL" id="BAAABW010000008">
    <property type="protein sequence ID" value="GAA0340008.1"/>
    <property type="molecule type" value="Genomic_DNA"/>
</dbReference>
<keyword evidence="3" id="KW-0560">Oxidoreductase</keyword>
<dbReference type="SUPFAM" id="SSF51197">
    <property type="entry name" value="Clavaminate synthase-like"/>
    <property type="match status" value="1"/>
</dbReference>
<comment type="similarity">
    <text evidence="1">Belongs to the clavaminate synthase family.</text>
</comment>
<evidence type="ECO:0000259" key="5">
    <source>
        <dbReference type="Pfam" id="PF02668"/>
    </source>
</evidence>
<comment type="caution">
    <text evidence="6">The sequence shown here is derived from an EMBL/GenBank/DDBJ whole genome shotgun (WGS) entry which is preliminary data.</text>
</comment>
<dbReference type="Proteomes" id="UP001500063">
    <property type="component" value="Unassembled WGS sequence"/>
</dbReference>
<evidence type="ECO:0000256" key="1">
    <source>
        <dbReference type="ARBA" id="ARBA00008425"/>
    </source>
</evidence>
<organism evidence="6 7">
    <name type="scientific">Streptomyces blastmyceticus</name>
    <dbReference type="NCBI Taxonomy" id="68180"/>
    <lineage>
        <taxon>Bacteria</taxon>
        <taxon>Bacillati</taxon>
        <taxon>Actinomycetota</taxon>
        <taxon>Actinomycetes</taxon>
        <taxon>Kitasatosporales</taxon>
        <taxon>Streptomycetaceae</taxon>
        <taxon>Streptomyces</taxon>
    </lineage>
</organism>
<keyword evidence="2" id="KW-0479">Metal-binding</keyword>
<evidence type="ECO:0000313" key="7">
    <source>
        <dbReference type="Proteomes" id="UP001500063"/>
    </source>
</evidence>
<evidence type="ECO:0000313" key="6">
    <source>
        <dbReference type="EMBL" id="GAA0340008.1"/>
    </source>
</evidence>
<evidence type="ECO:0000256" key="2">
    <source>
        <dbReference type="ARBA" id="ARBA00022723"/>
    </source>
</evidence>
<dbReference type="InterPro" id="IPR042098">
    <property type="entry name" value="TauD-like_sf"/>
</dbReference>
<keyword evidence="4" id="KW-0408">Iron</keyword>
<name>A0ABN0WJT1_9ACTN</name>
<dbReference type="InterPro" id="IPR014503">
    <property type="entry name" value="Clavaminate_syn-like"/>
</dbReference>
<feature type="domain" description="TauD/TfdA-like" evidence="5">
    <location>
        <begin position="93"/>
        <end position="343"/>
    </location>
</feature>
<protein>
    <submittedName>
        <fullName evidence="6">Clavaminate synthase family protein</fullName>
    </submittedName>
</protein>
<sequence length="363" mass="38465">MSPRSRSGGRGLRARTPAPYALALRTLPGSDEKALTMTETSSIPRLSAAAVVLTDAQRDQVGALAAELVDAAPGPLDSRAWLDTVRAASARLPHELLAALRDFRHDAGPDGVLLVRNLPVGAHALPATPTTAGSVERAVTLPAAAVTAAMIQLGEVIAYRSEKTGALVQNVVPVPGRERQQSNAGSVRLQMHVENAFHPNRPDYVGLLCVREDPTGDARLCTASIRRALPLLSEGARRVLAEERFLTEAPPSFGGGGVTPEHSVLTGAPEDPDVLVDFAATHALDDEGRVALEELRSAFDGTTHALALAAGDLAVVDNRLAVHGRTSFTPRYDGTDRWLHRVYASLDNRRTRAGRRAGGSVLD</sequence>
<dbReference type="Pfam" id="PF02668">
    <property type="entry name" value="TauD"/>
    <property type="match status" value="1"/>
</dbReference>
<evidence type="ECO:0000256" key="3">
    <source>
        <dbReference type="ARBA" id="ARBA00023002"/>
    </source>
</evidence>
<dbReference type="PIRSF" id="PIRSF019543">
    <property type="entry name" value="Clavaminate_syn"/>
    <property type="match status" value="1"/>
</dbReference>
<accession>A0ABN0WJT1</accession>
<evidence type="ECO:0000256" key="4">
    <source>
        <dbReference type="ARBA" id="ARBA00023004"/>
    </source>
</evidence>
<dbReference type="Gene3D" id="3.60.130.10">
    <property type="entry name" value="Clavaminate synthase-like"/>
    <property type="match status" value="1"/>
</dbReference>
<gene>
    <name evidence="6" type="ORF">GCM10010319_15070</name>
</gene>
<reference evidence="6 7" key="1">
    <citation type="journal article" date="2019" name="Int. J. Syst. Evol. Microbiol.">
        <title>The Global Catalogue of Microorganisms (GCM) 10K type strain sequencing project: providing services to taxonomists for standard genome sequencing and annotation.</title>
        <authorList>
            <consortium name="The Broad Institute Genomics Platform"/>
            <consortium name="The Broad Institute Genome Sequencing Center for Infectious Disease"/>
            <person name="Wu L."/>
            <person name="Ma J."/>
        </authorList>
    </citation>
    <scope>NUCLEOTIDE SEQUENCE [LARGE SCALE GENOMIC DNA]</scope>
    <source>
        <strain evidence="6 7">JCM 4565</strain>
    </source>
</reference>